<keyword evidence="2" id="KW-0645">Protease</keyword>
<dbReference type="RefSeq" id="WP_312857657.1">
    <property type="nucleotide sequence ID" value="NZ_JACHLZ010000001.1"/>
</dbReference>
<accession>A0A841AH01</accession>
<name>A0A841AH01_9MICO</name>
<dbReference type="EMBL" id="JACHLZ010000001">
    <property type="protein sequence ID" value="MBB5832605.1"/>
    <property type="molecule type" value="Genomic_DNA"/>
</dbReference>
<dbReference type="AlphaFoldDB" id="A0A841AH01"/>
<dbReference type="Proteomes" id="UP000588158">
    <property type="component" value="Unassembled WGS sequence"/>
</dbReference>
<evidence type="ECO:0000313" key="3">
    <source>
        <dbReference type="Proteomes" id="UP000588158"/>
    </source>
</evidence>
<comment type="caution">
    <text evidence="2">The sequence shown here is derived from an EMBL/GenBank/DDBJ whole genome shotgun (WGS) entry which is preliminary data.</text>
</comment>
<protein>
    <submittedName>
        <fullName evidence="2">Carboxypeptidase C (Cathepsin A)</fullName>
    </submittedName>
</protein>
<dbReference type="InterPro" id="IPR001563">
    <property type="entry name" value="Peptidase_S10"/>
</dbReference>
<organism evidence="2 3">
    <name type="scientific">Brachybacterium aquaticum</name>
    <dbReference type="NCBI Taxonomy" id="1432564"/>
    <lineage>
        <taxon>Bacteria</taxon>
        <taxon>Bacillati</taxon>
        <taxon>Actinomycetota</taxon>
        <taxon>Actinomycetes</taxon>
        <taxon>Micrococcales</taxon>
        <taxon>Dermabacteraceae</taxon>
        <taxon>Brachybacterium</taxon>
    </lineage>
</organism>
<sequence>MNTEPQIPPGPAAPGGTPADAPGSATPSAASAQSGPAVGAAASAGMASSAGAAPSAAPTPPPTDHLVTTLHTLDLPDGPLDYTATAGTVVLREEPEGAEYGRGAAYAELFSVSYVASRSTARGATAPGSTPPGSDAPAPRPVVFAFNGGPGASTVWLHLGLLGPRRVDSGDAGAPGAPPHRLLDNHETILRDADLVVVDAMTTGYSRPAPGQKPDRHHGLAADRDLIAAFILDWLTRHQRWTSPLYLAGESYGTTRASAVAAHLMDRYYVAVAGVALISPVLDFGSIEFSFGNDRPYLHYLPTYAAIAHAHGKHEGRLLQDVVDEAEAFAEQEYPALLAAGLRLDPAQKQEAAARIGALVGVDPDWVERADLRIEHMAFLAELLRDEGKVVGRIDGRFTAPAGNRNAAQMETDPSIDQLAPSYTAAINQYLRGELEFSTDVVYEIMSGRVHPWSYKDFENRSVEVASDLSSLLRKSPHTRVLVSHGYHDAATPFHASEHVLAQLAIPRDDYTDRIRVEYYEAGHMMYCHEPSRLALSQHLREFMGGDEESAEAGDAAGADDAG</sequence>
<evidence type="ECO:0000256" key="1">
    <source>
        <dbReference type="SAM" id="MobiDB-lite"/>
    </source>
</evidence>
<feature type="region of interest" description="Disordered" evidence="1">
    <location>
        <begin position="1"/>
        <end position="66"/>
    </location>
</feature>
<dbReference type="Gene3D" id="3.40.50.1820">
    <property type="entry name" value="alpha/beta hydrolase"/>
    <property type="match status" value="1"/>
</dbReference>
<gene>
    <name evidence="2" type="ORF">HNR70_002418</name>
</gene>
<dbReference type="GO" id="GO:0004185">
    <property type="term" value="F:serine-type carboxypeptidase activity"/>
    <property type="evidence" value="ECO:0007669"/>
    <property type="project" value="InterPro"/>
</dbReference>
<feature type="compositionally biased region" description="Pro residues" evidence="1">
    <location>
        <begin position="1"/>
        <end position="12"/>
    </location>
</feature>
<dbReference type="SUPFAM" id="SSF53474">
    <property type="entry name" value="alpha/beta-Hydrolases"/>
    <property type="match status" value="1"/>
</dbReference>
<dbReference type="Pfam" id="PF00450">
    <property type="entry name" value="Peptidase_S10"/>
    <property type="match status" value="1"/>
</dbReference>
<proteinExistence type="predicted"/>
<dbReference type="InterPro" id="IPR029058">
    <property type="entry name" value="AB_hydrolase_fold"/>
</dbReference>
<keyword evidence="2" id="KW-0121">Carboxypeptidase</keyword>
<evidence type="ECO:0000313" key="2">
    <source>
        <dbReference type="EMBL" id="MBB5832605.1"/>
    </source>
</evidence>
<reference evidence="2 3" key="1">
    <citation type="submission" date="2020-08" db="EMBL/GenBank/DDBJ databases">
        <title>Sequencing the genomes of 1000 actinobacteria strains.</title>
        <authorList>
            <person name="Klenk H.-P."/>
        </authorList>
    </citation>
    <scope>NUCLEOTIDE SEQUENCE [LARGE SCALE GENOMIC DNA]</scope>
    <source>
        <strain evidence="2 3">DSM 28796</strain>
    </source>
</reference>
<feature type="compositionally biased region" description="Low complexity" evidence="1">
    <location>
        <begin position="14"/>
        <end position="56"/>
    </location>
</feature>
<keyword evidence="3" id="KW-1185">Reference proteome</keyword>
<dbReference type="GO" id="GO:0006508">
    <property type="term" value="P:proteolysis"/>
    <property type="evidence" value="ECO:0007669"/>
    <property type="project" value="InterPro"/>
</dbReference>
<keyword evidence="2" id="KW-0378">Hydrolase</keyword>